<dbReference type="Proteomes" id="UP000463337">
    <property type="component" value="Unassembled WGS sequence"/>
</dbReference>
<dbReference type="InterPro" id="IPR025857">
    <property type="entry name" value="MacB_PCD"/>
</dbReference>
<reference evidence="10 18" key="1">
    <citation type="submission" date="2015-09" db="EMBL/GenBank/DDBJ databases">
        <authorList>
            <consortium name="Pathogen Informatics"/>
        </authorList>
    </citation>
    <scope>NUCLEOTIDE SEQUENCE [LARGE SCALE GENOMIC DNA]</scope>
    <source>
        <strain evidence="10 18">2789STDY5834948</strain>
    </source>
</reference>
<evidence type="ECO:0000256" key="5">
    <source>
        <dbReference type="ARBA" id="ARBA00023136"/>
    </source>
</evidence>
<comment type="subcellular location">
    <subcellularLocation>
        <location evidence="1">Cell membrane</location>
        <topology evidence="1">Multi-pass membrane protein</topology>
    </subcellularLocation>
</comment>
<evidence type="ECO:0000313" key="22">
    <source>
        <dbReference type="Proteomes" id="UP000471216"/>
    </source>
</evidence>
<dbReference type="EC" id="3.6.3.-" evidence="10"/>
<dbReference type="Pfam" id="PF12704">
    <property type="entry name" value="MacB_PCD"/>
    <property type="match status" value="1"/>
</dbReference>
<evidence type="ECO:0000256" key="3">
    <source>
        <dbReference type="ARBA" id="ARBA00022692"/>
    </source>
</evidence>
<reference evidence="12" key="6">
    <citation type="submission" date="2023-01" db="EMBL/GenBank/DDBJ databases">
        <title>Human gut microbiome strain richness.</title>
        <authorList>
            <person name="Chen-Liaw A."/>
        </authorList>
    </citation>
    <scope>NUCLEOTIDE SEQUENCE</scope>
    <source>
        <strain evidence="12">D35st1_E5_D35t1_190705</strain>
    </source>
</reference>
<keyword evidence="2" id="KW-1003">Cell membrane</keyword>
<dbReference type="Proteomes" id="UP000195950">
    <property type="component" value="Unassembled WGS sequence"/>
</dbReference>
<dbReference type="EMBL" id="CZBM01000011">
    <property type="protein sequence ID" value="CUQ41090.1"/>
    <property type="molecule type" value="Genomic_DNA"/>
</dbReference>
<dbReference type="GeneID" id="93523653"/>
<dbReference type="Proteomes" id="UP001198806">
    <property type="component" value="Unassembled WGS sequence"/>
</dbReference>
<dbReference type="EMBL" id="WKMX01000012">
    <property type="protein sequence ID" value="MRZ07300.1"/>
    <property type="molecule type" value="Genomic_DNA"/>
</dbReference>
<evidence type="ECO:0000313" key="13">
    <source>
        <dbReference type="EMBL" id="MRY59423.1"/>
    </source>
</evidence>
<protein>
    <submittedName>
        <fullName evidence="11">ABC transporter permease</fullName>
    </submittedName>
    <submittedName>
        <fullName evidence="13">FtsX-like permease family protein</fullName>
    </submittedName>
    <submittedName>
        <fullName evidence="10">Macrolide export ATP-binding/permease protein MacB</fullName>
        <ecNumber evidence="10">3.6.3.-</ecNumber>
    </submittedName>
    <submittedName>
        <fullName evidence="16">Multidrug ABC transporter substrate-binding protein</fullName>
    </submittedName>
</protein>
<feature type="domain" description="ABC3 transporter permease C-terminal" evidence="8">
    <location>
        <begin position="285"/>
        <end position="415"/>
    </location>
</feature>
<dbReference type="EMBL" id="JAQMPX010000048">
    <property type="protein sequence ID" value="MDB9138283.1"/>
    <property type="molecule type" value="Genomic_DNA"/>
</dbReference>
<evidence type="ECO:0000256" key="4">
    <source>
        <dbReference type="ARBA" id="ARBA00022989"/>
    </source>
</evidence>
<evidence type="ECO:0000259" key="8">
    <source>
        <dbReference type="Pfam" id="PF02687"/>
    </source>
</evidence>
<evidence type="ECO:0000313" key="17">
    <source>
        <dbReference type="EMBL" id="WET64042.1"/>
    </source>
</evidence>
<feature type="transmembrane region" description="Helical" evidence="7">
    <location>
        <begin position="326"/>
        <end position="352"/>
    </location>
</feature>
<evidence type="ECO:0000313" key="20">
    <source>
        <dbReference type="Proteomes" id="UP000450599"/>
    </source>
</evidence>
<accession>A0A174LCY3</accession>
<sequence length="424" mass="47571">MFDFDNFREIWSTIKKNKLRTFLTGFSVSWGIFMLIVLLGAGNGLRNGIMYNFRNMSTNRVEVWTRYTTKPWKGMQSNRSISFKEEDLGALKRDFKEVDLCSATISHNDTITYNEEYVTGQTNGVYPDHAPINYVNVETHNGRFINEQDMRDRRKVIVISPRMAEVLFRDEKPLGKYVKCGNMMYQVVGVYNDDDKSNNAPAYIPFSVAQLLYNKGYGFGSLTFTLKGVTTEEENEAFEESFREWMARRHQFDPTDKNAIGMWNMANEFLMWNNIMNGITLFIWIIGIGTLMAGIVGVSNIMLITVRERTREFGIRKALGAKPGSILALVIAESILVTAVFGYVGMIMGIGLTELINHAMEMAQAGAQSGGNIGEDTTVFRNPTVNLAIASSATVLIIAAGVLAGYFPARKAVKVTAIEAMRTE</sequence>
<name>A0A174LCY3_PARDI</name>
<keyword evidence="3 7" id="KW-0812">Transmembrane</keyword>
<reference evidence="20 21" key="4">
    <citation type="journal article" date="2019" name="Nat. Med.">
        <title>A library of human gut bacterial isolates paired with longitudinal multiomics data enables mechanistic microbiome research.</title>
        <authorList>
            <person name="Poyet M."/>
            <person name="Groussin M."/>
            <person name="Gibbons S.M."/>
            <person name="Avila-Pacheco J."/>
            <person name="Jiang X."/>
            <person name="Kearney S.M."/>
            <person name="Perrotta A.R."/>
            <person name="Berdy B."/>
            <person name="Zhao S."/>
            <person name="Lieberman T.D."/>
            <person name="Swanson P.K."/>
            <person name="Smith M."/>
            <person name="Roesemann S."/>
            <person name="Alexander J.E."/>
            <person name="Rich S.A."/>
            <person name="Livny J."/>
            <person name="Vlamakis H."/>
            <person name="Clish C."/>
            <person name="Bullock K."/>
            <person name="Deik A."/>
            <person name="Scott J."/>
            <person name="Pierce K.A."/>
            <person name="Xavier R.J."/>
            <person name="Alm E.J."/>
        </authorList>
    </citation>
    <scope>NUCLEOTIDE SEQUENCE [LARGE SCALE GENOMIC DNA]</scope>
    <source>
        <strain evidence="15 22">BIOML-A10</strain>
        <strain evidence="14 20">BIOML-A11</strain>
        <strain evidence="13 21">BIOML-A41</strain>
    </source>
</reference>
<dbReference type="PANTHER" id="PTHR30572">
    <property type="entry name" value="MEMBRANE COMPONENT OF TRANSPORTER-RELATED"/>
    <property type="match status" value="1"/>
</dbReference>
<dbReference type="EMBL" id="WKLT01000016">
    <property type="protein sequence ID" value="MRY59423.1"/>
    <property type="molecule type" value="Genomic_DNA"/>
</dbReference>
<evidence type="ECO:0000256" key="6">
    <source>
        <dbReference type="ARBA" id="ARBA00038076"/>
    </source>
</evidence>
<gene>
    <name evidence="10" type="primary">macB_6</name>
    <name evidence="16" type="ORF">B5F32_01310</name>
    <name evidence="10" type="ORF">ERS852560_02720</name>
    <name evidence="15" type="ORF">GKD54_14005</name>
    <name evidence="14" type="ORF">GKD58_08645</name>
    <name evidence="13" type="ORF">GKD59_16210</name>
    <name evidence="11" type="ORF">LI194_21145</name>
    <name evidence="17" type="ORF">P2T59_20455</name>
    <name evidence="12" type="ORF">PN612_07105</name>
</gene>
<reference evidence="19" key="2">
    <citation type="submission" date="2017-04" db="EMBL/GenBank/DDBJ databases">
        <title>Function of individual gut microbiota members based on whole genome sequencing of pure cultures obtained from chicken caecum.</title>
        <authorList>
            <person name="Medvecky M."/>
            <person name="Cejkova D."/>
            <person name="Polansky O."/>
            <person name="Karasova D."/>
            <person name="Kubasova T."/>
            <person name="Cizek A."/>
            <person name="Rychlik I."/>
        </authorList>
    </citation>
    <scope>NUCLEOTIDE SEQUENCE [LARGE SCALE GENOMIC DNA]</scope>
    <source>
        <strain evidence="19">An199</strain>
    </source>
</reference>
<dbReference type="RefSeq" id="WP_005867632.1">
    <property type="nucleotide sequence ID" value="NZ_AP019729.1"/>
</dbReference>
<evidence type="ECO:0000256" key="1">
    <source>
        <dbReference type="ARBA" id="ARBA00004651"/>
    </source>
</evidence>
<dbReference type="Proteomes" id="UP001211522">
    <property type="component" value="Unassembled WGS sequence"/>
</dbReference>
<dbReference type="Proteomes" id="UP001221009">
    <property type="component" value="Chromosome"/>
</dbReference>
<dbReference type="Pfam" id="PF02687">
    <property type="entry name" value="FtsX"/>
    <property type="match status" value="1"/>
</dbReference>
<feature type="domain" description="MacB-like periplasmic core" evidence="9">
    <location>
        <begin position="21"/>
        <end position="230"/>
    </location>
</feature>
<dbReference type="EMBL" id="JAJCNI010000046">
    <property type="protein sequence ID" value="MCB6520290.1"/>
    <property type="molecule type" value="Genomic_DNA"/>
</dbReference>
<dbReference type="Proteomes" id="UP000450599">
    <property type="component" value="Unassembled WGS sequence"/>
</dbReference>
<dbReference type="InterPro" id="IPR050250">
    <property type="entry name" value="Macrolide_Exporter_MacB"/>
</dbReference>
<comment type="similarity">
    <text evidence="6">Belongs to the ABC-4 integral membrane protein family.</text>
</comment>
<feature type="transmembrane region" description="Helical" evidence="7">
    <location>
        <begin position="387"/>
        <end position="407"/>
    </location>
</feature>
<evidence type="ECO:0000313" key="19">
    <source>
        <dbReference type="Proteomes" id="UP000195950"/>
    </source>
</evidence>
<keyword evidence="5 7" id="KW-0472">Membrane</keyword>
<keyword evidence="10" id="KW-0067">ATP-binding</keyword>
<keyword evidence="4 7" id="KW-1133">Transmembrane helix</keyword>
<dbReference type="Proteomes" id="UP000471216">
    <property type="component" value="Unassembled WGS sequence"/>
</dbReference>
<reference evidence="11" key="5">
    <citation type="submission" date="2021-10" db="EMBL/GenBank/DDBJ databases">
        <title>Collection of gut derived symbiotic bacterial strains cultured from healthy donors.</title>
        <authorList>
            <person name="Lin H."/>
            <person name="Littmann E."/>
            <person name="Kohout C."/>
            <person name="Pamer E.G."/>
        </authorList>
    </citation>
    <scope>NUCLEOTIDE SEQUENCE</scope>
    <source>
        <strain evidence="11">DFI.2.94</strain>
    </source>
</reference>
<feature type="transmembrane region" description="Helical" evidence="7">
    <location>
        <begin position="21"/>
        <end position="42"/>
    </location>
</feature>
<evidence type="ECO:0000313" key="14">
    <source>
        <dbReference type="EMBL" id="MRY84319.1"/>
    </source>
</evidence>
<evidence type="ECO:0000313" key="18">
    <source>
        <dbReference type="Proteomes" id="UP000095332"/>
    </source>
</evidence>
<evidence type="ECO:0000313" key="16">
    <source>
        <dbReference type="EMBL" id="OUP22859.1"/>
    </source>
</evidence>
<dbReference type="AlphaFoldDB" id="A0A174LCY3"/>
<dbReference type="EMBL" id="WKMW01000007">
    <property type="protein sequence ID" value="MRY84319.1"/>
    <property type="molecule type" value="Genomic_DNA"/>
</dbReference>
<feature type="transmembrane region" description="Helical" evidence="7">
    <location>
        <begin position="281"/>
        <end position="306"/>
    </location>
</feature>
<evidence type="ECO:0000313" key="12">
    <source>
        <dbReference type="EMBL" id="MDB9138283.1"/>
    </source>
</evidence>
<evidence type="ECO:0000313" key="21">
    <source>
        <dbReference type="Proteomes" id="UP000463337"/>
    </source>
</evidence>
<evidence type="ECO:0000313" key="11">
    <source>
        <dbReference type="EMBL" id="MCB6520290.1"/>
    </source>
</evidence>
<dbReference type="GO" id="GO:0022857">
    <property type="term" value="F:transmembrane transporter activity"/>
    <property type="evidence" value="ECO:0007669"/>
    <property type="project" value="TreeGrafter"/>
</dbReference>
<dbReference type="InterPro" id="IPR003838">
    <property type="entry name" value="ABC3_permease_C"/>
</dbReference>
<keyword evidence="10" id="KW-0547">Nucleotide-binding</keyword>
<evidence type="ECO:0000313" key="15">
    <source>
        <dbReference type="EMBL" id="MRZ07300.1"/>
    </source>
</evidence>
<evidence type="ECO:0000256" key="2">
    <source>
        <dbReference type="ARBA" id="ARBA00022475"/>
    </source>
</evidence>
<dbReference type="GO" id="GO:0016787">
    <property type="term" value="F:hydrolase activity"/>
    <property type="evidence" value="ECO:0007669"/>
    <property type="project" value="UniProtKB-KW"/>
</dbReference>
<dbReference type="Proteomes" id="UP000095332">
    <property type="component" value="Unassembled WGS sequence"/>
</dbReference>
<proteinExistence type="inferred from homology"/>
<reference evidence="16" key="3">
    <citation type="journal article" date="2018" name="BMC Genomics">
        <title>Whole genome sequencing and function prediction of 133 gut anaerobes isolated from chicken caecum in pure cultures.</title>
        <authorList>
            <person name="Medvecky M."/>
            <person name="Cejkova D."/>
            <person name="Polansky O."/>
            <person name="Karasova D."/>
            <person name="Kubasova T."/>
            <person name="Cizek A."/>
            <person name="Rychlik I."/>
        </authorList>
    </citation>
    <scope>NUCLEOTIDE SEQUENCE</scope>
    <source>
        <strain evidence="16">An199</strain>
    </source>
</reference>
<dbReference type="EMBL" id="NFJX01000001">
    <property type="protein sequence ID" value="OUP22859.1"/>
    <property type="molecule type" value="Genomic_DNA"/>
</dbReference>
<dbReference type="GO" id="GO:0005886">
    <property type="term" value="C:plasma membrane"/>
    <property type="evidence" value="ECO:0007669"/>
    <property type="project" value="UniProtKB-SubCell"/>
</dbReference>
<keyword evidence="10" id="KW-0378">Hydrolase</keyword>
<evidence type="ECO:0000259" key="9">
    <source>
        <dbReference type="Pfam" id="PF12704"/>
    </source>
</evidence>
<reference evidence="17" key="7">
    <citation type="submission" date="2023-03" db="EMBL/GenBank/DDBJ databases">
        <title>Parabacteroides distasonis, a bacteria resistant against UC.</title>
        <authorList>
            <person name="Dai W."/>
        </authorList>
    </citation>
    <scope>NUCLEOTIDE SEQUENCE</scope>
    <source>
        <strain evidence="17">F1-28</strain>
    </source>
</reference>
<dbReference type="PANTHER" id="PTHR30572:SF4">
    <property type="entry name" value="ABC TRANSPORTER PERMEASE YTRF"/>
    <property type="match status" value="1"/>
</dbReference>
<dbReference type="EMBL" id="CP120353">
    <property type="protein sequence ID" value="WET64042.1"/>
    <property type="molecule type" value="Genomic_DNA"/>
</dbReference>
<dbReference type="GO" id="GO:0005524">
    <property type="term" value="F:ATP binding"/>
    <property type="evidence" value="ECO:0007669"/>
    <property type="project" value="UniProtKB-KW"/>
</dbReference>
<evidence type="ECO:0000313" key="10">
    <source>
        <dbReference type="EMBL" id="CUQ41090.1"/>
    </source>
</evidence>
<evidence type="ECO:0000256" key="7">
    <source>
        <dbReference type="SAM" id="Phobius"/>
    </source>
</evidence>
<organism evidence="10 18">
    <name type="scientific">Parabacteroides distasonis</name>
    <dbReference type="NCBI Taxonomy" id="823"/>
    <lineage>
        <taxon>Bacteria</taxon>
        <taxon>Pseudomonadati</taxon>
        <taxon>Bacteroidota</taxon>
        <taxon>Bacteroidia</taxon>
        <taxon>Bacteroidales</taxon>
        <taxon>Tannerellaceae</taxon>
        <taxon>Parabacteroides</taxon>
    </lineage>
</organism>